<gene>
    <name evidence="1" type="ORF">BDR25DRAFT_355051</name>
</gene>
<accession>A0ACB6QU99</accession>
<reference evidence="1" key="1">
    <citation type="journal article" date="2020" name="Stud. Mycol.">
        <title>101 Dothideomycetes genomes: a test case for predicting lifestyles and emergence of pathogens.</title>
        <authorList>
            <person name="Haridas S."/>
            <person name="Albert R."/>
            <person name="Binder M."/>
            <person name="Bloem J."/>
            <person name="Labutti K."/>
            <person name="Salamov A."/>
            <person name="Andreopoulos B."/>
            <person name="Baker S."/>
            <person name="Barry K."/>
            <person name="Bills G."/>
            <person name="Bluhm B."/>
            <person name="Cannon C."/>
            <person name="Castanera R."/>
            <person name="Culley D."/>
            <person name="Daum C."/>
            <person name="Ezra D."/>
            <person name="Gonzalez J."/>
            <person name="Henrissat B."/>
            <person name="Kuo A."/>
            <person name="Liang C."/>
            <person name="Lipzen A."/>
            <person name="Lutzoni F."/>
            <person name="Magnuson J."/>
            <person name="Mondo S."/>
            <person name="Nolan M."/>
            <person name="Ohm R."/>
            <person name="Pangilinan J."/>
            <person name="Park H.-J."/>
            <person name="Ramirez L."/>
            <person name="Alfaro M."/>
            <person name="Sun H."/>
            <person name="Tritt A."/>
            <person name="Yoshinaga Y."/>
            <person name="Zwiers L.-H."/>
            <person name="Turgeon B."/>
            <person name="Goodwin S."/>
            <person name="Spatafora J."/>
            <person name="Crous P."/>
            <person name="Grigoriev I."/>
        </authorList>
    </citation>
    <scope>NUCLEOTIDE SEQUENCE</scope>
    <source>
        <strain evidence="1">ATCC 200398</strain>
    </source>
</reference>
<name>A0ACB6QU99_9PLEO</name>
<organism evidence="1 2">
    <name type="scientific">Lindgomyces ingoldianus</name>
    <dbReference type="NCBI Taxonomy" id="673940"/>
    <lineage>
        <taxon>Eukaryota</taxon>
        <taxon>Fungi</taxon>
        <taxon>Dikarya</taxon>
        <taxon>Ascomycota</taxon>
        <taxon>Pezizomycotina</taxon>
        <taxon>Dothideomycetes</taxon>
        <taxon>Pleosporomycetidae</taxon>
        <taxon>Pleosporales</taxon>
        <taxon>Lindgomycetaceae</taxon>
        <taxon>Lindgomyces</taxon>
    </lineage>
</organism>
<comment type="caution">
    <text evidence="1">The sequence shown here is derived from an EMBL/GenBank/DDBJ whole genome shotgun (WGS) entry which is preliminary data.</text>
</comment>
<keyword evidence="2" id="KW-1185">Reference proteome</keyword>
<evidence type="ECO:0000313" key="2">
    <source>
        <dbReference type="Proteomes" id="UP000799755"/>
    </source>
</evidence>
<sequence length="385" mass="43832">MKRRTSNRRLCEGVLQLIPSVFLTIFSITSCSAPFQNRQILQDQISQPQSWRRLIPIEPARPRDNKPVVALLAEISASLKDPRDHSALNMRLRHRTWDQNSNIENGGRGERRSTRVESCRRSSQSVRSTSYLPYDYSNSGTEGSDKISEKETEESYMGYGKVIKEVIGKFVEELVEDRGRFTLPEYRDVIVKDRRILVNSRNHSRPSRRNQTRLEVGEQSAEIVDELSGKTIDQDHTTSTDSDETRLLPLKGYINEEVECGDLLHADLGEQLFGNSRGLRGADERDLCSSWLKDKRLVFSPDERCRFKFGNANLADCEGLYKLKEAVGNIERFARKAYRNKIYNGTHALGCKDDMGYALPVLSEGGKTFAKNFAKNFQKTKGPKG</sequence>
<proteinExistence type="predicted"/>
<dbReference type="Proteomes" id="UP000799755">
    <property type="component" value="Unassembled WGS sequence"/>
</dbReference>
<dbReference type="EMBL" id="MU003507">
    <property type="protein sequence ID" value="KAF2470563.1"/>
    <property type="molecule type" value="Genomic_DNA"/>
</dbReference>
<evidence type="ECO:0000313" key="1">
    <source>
        <dbReference type="EMBL" id="KAF2470563.1"/>
    </source>
</evidence>
<protein>
    <submittedName>
        <fullName evidence="1">Uncharacterized protein</fullName>
    </submittedName>
</protein>